<feature type="domain" description="PAS" evidence="1">
    <location>
        <begin position="24"/>
        <end position="67"/>
    </location>
</feature>
<gene>
    <name evidence="3" type="ORF">S06H3_57193</name>
</gene>
<evidence type="ECO:0000259" key="1">
    <source>
        <dbReference type="PROSITE" id="PS50112"/>
    </source>
</evidence>
<protein>
    <recommendedName>
        <fullName evidence="4">PAS domain-containing protein</fullName>
    </recommendedName>
</protein>
<dbReference type="Gene3D" id="3.30.450.40">
    <property type="match status" value="1"/>
</dbReference>
<comment type="caution">
    <text evidence="3">The sequence shown here is derived from an EMBL/GenBank/DDBJ whole genome shotgun (WGS) entry which is preliminary data.</text>
</comment>
<dbReference type="Gene3D" id="3.30.450.20">
    <property type="entry name" value="PAS domain"/>
    <property type="match status" value="1"/>
</dbReference>
<feature type="domain" description="PAC" evidence="2">
    <location>
        <begin position="1"/>
        <end position="23"/>
    </location>
</feature>
<dbReference type="InterPro" id="IPR000014">
    <property type="entry name" value="PAS"/>
</dbReference>
<dbReference type="AlphaFoldDB" id="X1PPK9"/>
<reference evidence="3" key="1">
    <citation type="journal article" date="2014" name="Front. Microbiol.">
        <title>High frequency of phylogenetically diverse reductive dehalogenase-homologous genes in deep subseafloor sedimentary metagenomes.</title>
        <authorList>
            <person name="Kawai M."/>
            <person name="Futagami T."/>
            <person name="Toyoda A."/>
            <person name="Takaki Y."/>
            <person name="Nishi S."/>
            <person name="Hori S."/>
            <person name="Arai W."/>
            <person name="Tsubouchi T."/>
            <person name="Morono Y."/>
            <person name="Uchiyama I."/>
            <person name="Ito T."/>
            <person name="Fujiyama A."/>
            <person name="Inagaki F."/>
            <person name="Takami H."/>
        </authorList>
    </citation>
    <scope>NUCLEOTIDE SEQUENCE</scope>
    <source>
        <strain evidence="3">Expedition CK06-06</strain>
    </source>
</reference>
<name>X1PPK9_9ZZZZ</name>
<evidence type="ECO:0000259" key="2">
    <source>
        <dbReference type="PROSITE" id="PS50113"/>
    </source>
</evidence>
<dbReference type="InterPro" id="IPR029016">
    <property type="entry name" value="GAF-like_dom_sf"/>
</dbReference>
<dbReference type="SUPFAM" id="SSF55785">
    <property type="entry name" value="PYP-like sensor domain (PAS domain)"/>
    <property type="match status" value="1"/>
</dbReference>
<sequence>VIGTRSYFRDITERQQAEEAFAMERERLSTTPRGIGDGVIATDIDQPAVLINQAAETLTGRSQEEALQAEFAERKRVGEELSNLIEIIQFTERVSAKIHGLQDAAEIYMTVKEEFAQSIQYAASILLLTDDDSSLRIAEASLSSAKVEAGEKATGLRMKGYNIDLKKSGIYRQVVREGKTIQVNVRDIIGELFPRPLAHLISKTMGYEKKSSILTPLKRHGKIVG</sequence>
<dbReference type="SUPFAM" id="SSF55781">
    <property type="entry name" value="GAF domain-like"/>
    <property type="match status" value="1"/>
</dbReference>
<evidence type="ECO:0008006" key="4">
    <source>
        <dbReference type="Google" id="ProtNLM"/>
    </source>
</evidence>
<evidence type="ECO:0000313" key="3">
    <source>
        <dbReference type="EMBL" id="GAI57783.1"/>
    </source>
</evidence>
<dbReference type="InterPro" id="IPR035965">
    <property type="entry name" value="PAS-like_dom_sf"/>
</dbReference>
<proteinExistence type="predicted"/>
<dbReference type="EMBL" id="BARV01036883">
    <property type="protein sequence ID" value="GAI57783.1"/>
    <property type="molecule type" value="Genomic_DNA"/>
</dbReference>
<dbReference type="CDD" id="cd00130">
    <property type="entry name" value="PAS"/>
    <property type="match status" value="1"/>
</dbReference>
<feature type="non-terminal residue" evidence="3">
    <location>
        <position position="225"/>
    </location>
</feature>
<organism evidence="3">
    <name type="scientific">marine sediment metagenome</name>
    <dbReference type="NCBI Taxonomy" id="412755"/>
    <lineage>
        <taxon>unclassified sequences</taxon>
        <taxon>metagenomes</taxon>
        <taxon>ecological metagenomes</taxon>
    </lineage>
</organism>
<dbReference type="InterPro" id="IPR000700">
    <property type="entry name" value="PAS-assoc_C"/>
</dbReference>
<feature type="non-terminal residue" evidence="3">
    <location>
        <position position="1"/>
    </location>
</feature>
<dbReference type="PROSITE" id="PS50113">
    <property type="entry name" value="PAC"/>
    <property type="match status" value="1"/>
</dbReference>
<dbReference type="PROSITE" id="PS50112">
    <property type="entry name" value="PAS"/>
    <property type="match status" value="1"/>
</dbReference>
<accession>X1PPK9</accession>